<gene>
    <name evidence="1" type="ORF">V3851_21265</name>
    <name evidence="2" type="ORF">V3851_23665</name>
</gene>
<evidence type="ECO:0000313" key="2">
    <source>
        <dbReference type="EMBL" id="MEF2968797.1"/>
    </source>
</evidence>
<evidence type="ECO:0000313" key="3">
    <source>
        <dbReference type="Proteomes" id="UP001306950"/>
    </source>
</evidence>
<dbReference type="RefSeq" id="WP_331848551.1">
    <property type="nucleotide sequence ID" value="NZ_JAZHPZ010000014.1"/>
</dbReference>
<dbReference type="EMBL" id="JAZHPZ010000019">
    <property type="protein sequence ID" value="MEF2968797.1"/>
    <property type="molecule type" value="Genomic_DNA"/>
</dbReference>
<sequence length="101" mass="11311">MKTLTPLGLSKQMTRFAESLSHATYEHEAHTKEISFSKEVSEDSVKIIVIFDENISGQIGNVKLIDQEGDVVAHAGRIFIKPAAKSLYVAFRYKLIETEVD</sequence>
<dbReference type="Proteomes" id="UP001306950">
    <property type="component" value="Unassembled WGS sequence"/>
</dbReference>
<comment type="caution">
    <text evidence="2">The sequence shown here is derived from an EMBL/GenBank/DDBJ whole genome shotgun (WGS) entry which is preliminary data.</text>
</comment>
<name>A0ABU7VYF7_9BACL</name>
<dbReference type="EMBL" id="JAZHPZ010000014">
    <property type="protein sequence ID" value="MEF2968368.1"/>
    <property type="molecule type" value="Genomic_DNA"/>
</dbReference>
<protein>
    <submittedName>
        <fullName evidence="2">Uncharacterized protein</fullName>
    </submittedName>
</protein>
<proteinExistence type="predicted"/>
<accession>A0ABU7VYF7</accession>
<keyword evidence="3" id="KW-1185">Reference proteome</keyword>
<reference evidence="2 3" key="1">
    <citation type="submission" date="2024-02" db="EMBL/GenBank/DDBJ databases">
        <title>A nitrogen-fixing paenibacillus bacterium.</title>
        <authorList>
            <person name="Zhang W.L."/>
            <person name="Chen S.F."/>
        </authorList>
    </citation>
    <scope>NUCLEOTIDE SEQUENCE [LARGE SCALE GENOMIC DNA]</scope>
    <source>
        <strain evidence="2 3">M1</strain>
    </source>
</reference>
<organism evidence="2 3">
    <name type="scientific">Paenibacillus haidiansis</name>
    <dbReference type="NCBI Taxonomy" id="1574488"/>
    <lineage>
        <taxon>Bacteria</taxon>
        <taxon>Bacillati</taxon>
        <taxon>Bacillota</taxon>
        <taxon>Bacilli</taxon>
        <taxon>Bacillales</taxon>
        <taxon>Paenibacillaceae</taxon>
        <taxon>Paenibacillus</taxon>
    </lineage>
</organism>
<evidence type="ECO:0000313" key="1">
    <source>
        <dbReference type="EMBL" id="MEF2968368.1"/>
    </source>
</evidence>